<keyword evidence="5" id="KW-1185">Reference proteome</keyword>
<organism evidence="4 5">
    <name type="scientific">Symbiodinium pilosum</name>
    <name type="common">Dinoflagellate</name>
    <dbReference type="NCBI Taxonomy" id="2952"/>
    <lineage>
        <taxon>Eukaryota</taxon>
        <taxon>Sar</taxon>
        <taxon>Alveolata</taxon>
        <taxon>Dinophyceae</taxon>
        <taxon>Suessiales</taxon>
        <taxon>Symbiodiniaceae</taxon>
        <taxon>Symbiodinium</taxon>
    </lineage>
</organism>
<evidence type="ECO:0000259" key="3">
    <source>
        <dbReference type="Pfam" id="PF01996"/>
    </source>
</evidence>
<dbReference type="GO" id="GO:0043743">
    <property type="term" value="F:LPPG:FO 2-phospho-L-lactate transferase activity"/>
    <property type="evidence" value="ECO:0007669"/>
    <property type="project" value="InterPro"/>
</dbReference>
<dbReference type="NCBIfam" id="TIGR01916">
    <property type="entry name" value="F420_cofE"/>
    <property type="match status" value="1"/>
</dbReference>
<evidence type="ECO:0000313" key="4">
    <source>
        <dbReference type="EMBL" id="CAE7149406.1"/>
    </source>
</evidence>
<dbReference type="NCBIfam" id="TIGR01819">
    <property type="entry name" value="F420_cofD"/>
    <property type="match status" value="1"/>
</dbReference>
<dbReference type="Proteomes" id="UP000649617">
    <property type="component" value="Unassembled WGS sequence"/>
</dbReference>
<name>A0A812IRN2_SYMPI</name>
<dbReference type="HAMAP" id="MF_01257">
    <property type="entry name" value="CofD"/>
    <property type="match status" value="1"/>
</dbReference>
<dbReference type="Gene3D" id="3.40.50.10680">
    <property type="entry name" value="CofD-like domains"/>
    <property type="match status" value="1"/>
</dbReference>
<reference evidence="4" key="1">
    <citation type="submission" date="2021-02" db="EMBL/GenBank/DDBJ databases">
        <authorList>
            <person name="Dougan E. K."/>
            <person name="Rhodes N."/>
            <person name="Thang M."/>
            <person name="Chan C."/>
        </authorList>
    </citation>
    <scope>NUCLEOTIDE SEQUENCE</scope>
</reference>
<dbReference type="GO" id="GO:0000287">
    <property type="term" value="F:magnesium ion binding"/>
    <property type="evidence" value="ECO:0007669"/>
    <property type="project" value="InterPro"/>
</dbReference>
<proteinExistence type="inferred from homology"/>
<dbReference type="PANTHER" id="PTHR43007:SF1">
    <property type="entry name" value="2-PHOSPHO-L-LACTATE TRANSFERASE"/>
    <property type="match status" value="1"/>
</dbReference>
<keyword evidence="2" id="KW-0460">Magnesium</keyword>
<dbReference type="InterPro" id="IPR038136">
    <property type="entry name" value="CofD-like_dom_sf"/>
</dbReference>
<keyword evidence="1" id="KW-0808">Transferase</keyword>
<dbReference type="SUPFAM" id="SSF142338">
    <property type="entry name" value="CofD-like"/>
    <property type="match status" value="1"/>
</dbReference>
<evidence type="ECO:0000256" key="1">
    <source>
        <dbReference type="ARBA" id="ARBA00022679"/>
    </source>
</evidence>
<dbReference type="EMBL" id="CAJNIZ010000001">
    <property type="protein sequence ID" value="CAE7149406.1"/>
    <property type="molecule type" value="Genomic_DNA"/>
</dbReference>
<dbReference type="Gene3D" id="3.90.1660.10">
    <property type="entry name" value="CofE-like domain"/>
    <property type="match status" value="1"/>
</dbReference>
<dbReference type="InterPro" id="IPR002882">
    <property type="entry name" value="CofD"/>
</dbReference>
<accession>A0A812IRN2</accession>
<dbReference type="CDD" id="cd07186">
    <property type="entry name" value="CofD_like"/>
    <property type="match status" value="1"/>
</dbReference>
<sequence length="540" mass="58185">MVQPGDDLGEIIRAALSAANVTLVDGDIVCLAQKIVSKAEGQLVALADVTPSEEAVELAEKTLKDPRMVELILRESSEVMRHKPGVLIMRHKLGLVGAHAGIDQSNVDHSEGEQALLLPKDPDASAQRLREDLAANNSVQVGVVITDSQNRPWRMGTTGVAIGCAGFTVLEDYRGGNDVYGRELKVTLINRADAIAGAATLVMGETTEKIPLAIVRGAERSHHQSTDRRRSLSLMSKILAITGGVGGAKLALGLSKVLSPEELVFAVNTGDDFEHLGLHISPDIDSLTYALAEENNTELGWGRAGETWQFIETLGQLGGEDWFRLGDKDLALHMQRTQLLRSGSTLTEATAQITRAFGIMHTIAPMTDDHVRTIVHSDQGALAFQHYFVREQCRPAVSGFEFAGIESAHLNPIITETLKDCRGVIICPSNPYVSVDPLLSLPGMRDALQNIPVIAVSPIVGGMAIKGPAAKMMQELNVPASAPAVAGHYGYLLDGFVMDLTDADQSGEIAVHTRVTETIMNSLQRRIELARFCVEFLHAL</sequence>
<evidence type="ECO:0000313" key="5">
    <source>
        <dbReference type="Proteomes" id="UP000649617"/>
    </source>
</evidence>
<dbReference type="InterPro" id="IPR008225">
    <property type="entry name" value="F420-0_g-glutamyl_ligase"/>
</dbReference>
<comment type="caution">
    <text evidence="4">The sequence shown here is derived from an EMBL/GenBank/DDBJ whole genome shotgun (WGS) entry which is preliminary data.</text>
</comment>
<dbReference type="Pfam" id="PF01933">
    <property type="entry name" value="CofD"/>
    <property type="match status" value="1"/>
</dbReference>
<evidence type="ECO:0000256" key="2">
    <source>
        <dbReference type="ARBA" id="ARBA00022842"/>
    </source>
</evidence>
<dbReference type="Gene3D" id="1.10.8.240">
    <property type="entry name" value="CofD-like domain"/>
    <property type="match status" value="1"/>
</dbReference>
<dbReference type="Gene3D" id="3.30.1330.100">
    <property type="entry name" value="CofE-like"/>
    <property type="match status" value="1"/>
</dbReference>
<dbReference type="InterPro" id="IPR002847">
    <property type="entry name" value="F420-0_gamma-glut_ligase-dom"/>
</dbReference>
<dbReference type="SUPFAM" id="SSF144010">
    <property type="entry name" value="CofE-like"/>
    <property type="match status" value="1"/>
</dbReference>
<dbReference type="Pfam" id="PF01996">
    <property type="entry name" value="F420_ligase"/>
    <property type="match status" value="1"/>
</dbReference>
<feature type="domain" description="Coenzyme F420:L-glutamate ligase-like" evidence="3">
    <location>
        <begin position="1"/>
        <end position="217"/>
    </location>
</feature>
<dbReference type="PANTHER" id="PTHR43007">
    <property type="entry name" value="2-PHOSPHO-L-LACTATE TRANSFERASE"/>
    <property type="match status" value="1"/>
</dbReference>
<dbReference type="GO" id="GO:0043773">
    <property type="term" value="F:coenzyme F420-0 gamma-glutamyl ligase activity"/>
    <property type="evidence" value="ECO:0007669"/>
    <property type="project" value="InterPro"/>
</dbReference>
<protein>
    <submittedName>
        <fullName evidence="4">CofD protein</fullName>
    </submittedName>
</protein>
<dbReference type="AlphaFoldDB" id="A0A812IRN2"/>
<dbReference type="InterPro" id="IPR010115">
    <property type="entry name" value="FbiA/CofD"/>
</dbReference>
<gene>
    <name evidence="4" type="primary">cofD</name>
    <name evidence="4" type="ORF">SPIL2461_LOCUS124</name>
</gene>
<dbReference type="OrthoDB" id="10264388at2759"/>